<feature type="compositionally biased region" description="Polar residues" evidence="4">
    <location>
        <begin position="385"/>
        <end position="403"/>
    </location>
</feature>
<feature type="repeat" description="TPR" evidence="3">
    <location>
        <begin position="706"/>
        <end position="739"/>
    </location>
</feature>
<evidence type="ECO:0000256" key="2">
    <source>
        <dbReference type="ARBA" id="ARBA00022803"/>
    </source>
</evidence>
<dbReference type="Pfam" id="PF13181">
    <property type="entry name" value="TPR_8"/>
    <property type="match status" value="2"/>
</dbReference>
<dbReference type="Proteomes" id="UP001516023">
    <property type="component" value="Unassembled WGS sequence"/>
</dbReference>
<dbReference type="PROSITE" id="PS50005">
    <property type="entry name" value="TPR"/>
    <property type="match status" value="4"/>
</dbReference>
<dbReference type="PANTHER" id="PTHR45831:SF4">
    <property type="match status" value="1"/>
</dbReference>
<evidence type="ECO:0000256" key="4">
    <source>
        <dbReference type="SAM" id="MobiDB-lite"/>
    </source>
</evidence>
<feature type="region of interest" description="Disordered" evidence="4">
    <location>
        <begin position="752"/>
        <end position="772"/>
    </location>
</feature>
<organism evidence="5 6">
    <name type="scientific">Cyclotella cryptica</name>
    <dbReference type="NCBI Taxonomy" id="29204"/>
    <lineage>
        <taxon>Eukaryota</taxon>
        <taxon>Sar</taxon>
        <taxon>Stramenopiles</taxon>
        <taxon>Ochrophyta</taxon>
        <taxon>Bacillariophyta</taxon>
        <taxon>Coscinodiscophyceae</taxon>
        <taxon>Thalassiosirophycidae</taxon>
        <taxon>Stephanodiscales</taxon>
        <taxon>Stephanodiscaceae</taxon>
        <taxon>Cyclotella</taxon>
    </lineage>
</organism>
<feature type="compositionally biased region" description="Low complexity" evidence="4">
    <location>
        <begin position="575"/>
        <end position="592"/>
    </location>
</feature>
<proteinExistence type="predicted"/>
<feature type="compositionally biased region" description="Low complexity" evidence="4">
    <location>
        <begin position="372"/>
        <end position="384"/>
    </location>
</feature>
<dbReference type="SMART" id="SM00028">
    <property type="entry name" value="TPR"/>
    <property type="match status" value="6"/>
</dbReference>
<evidence type="ECO:0000256" key="3">
    <source>
        <dbReference type="PROSITE-ProRule" id="PRU00339"/>
    </source>
</evidence>
<sequence length="962" mass="109545">MTSSYEPPLFLFDGEPDATSNSNGAGASDIPSETQLTLLCLDYLRDLRRAYSAKELWEAEGLDADYLSLAVWALSRVFVRPKKLNFEKSKICTLKEEEKSEEALVLCSGGLGDEQSVGNDAWYRQLSWDESAASTESLYRDSWNTRQEIKNIRDEINQGFYLTGNIVIPTMDEITSEILLRLPNKGNAQKQAASSYEYNDAHSSNAHRFYMLNGLASGGGGSANDEKIAALTTPSNARQRSPRNNIVQPSLAWHGGPLTFGEIASAGLSALGARARIEAEREMVLHNPLFEQFVRAVSSKGFFSDKKKEEKSSGSAGSSGGGHSKKNDAAVELSLEEEKKRARLIYEEKYRKVVNKFRSKLAAKAEVTWFQQQSQHQTVPQSHQAYSTGYAPQSPSIMHSSPNMHYHSPSKHASDSSTVADRQRRRREGRIERARTGRSDGYALNQEKSRMVQHQQMQERMTSNIQQQQQMQMQQPMQRQHQEERMETGQYQPVHNAQPQWQSPQRPPTPQQQLQQPIHHYQLQQQQQQQQLKQKSQQQPKQAARAQLGQWLDSTKSSPSSTQFNFEQHQSPFGQRQTPPRPTRTQSPPIQQHYVTPKSTTVRFPTHSREQDNQHDMEPDKNVDEEEELLNQHEAEHLNAEGNQLMQQKQFQLALESYTAAVELSPSGPNSHIYYSNRSAAYLSLNNHVESIHDSKRSLELCPEYAKAHSRLGLAYFVSGRYEEAVEAYEVALEYEPENEWNRSHYEKALKKLGGKQKSKSGEETPFDEEMVHRNNARSYHGEEDYGGSATHPSEFVQTHQADQYKDAGNAYMSNKEYEKAVEQYSHAIAVSPSGSNSHVYYSNRAAAYCYLGQYDAAADDCMMSIELNPMYEKAHARLGLSRFFLEDYHGAIEAYEHALQLEPSNAASKSYLGKAKKRLAEQMEREKDSNGRDFMDQHEELQRTMQEQMMLRQQEYDQGWN</sequence>
<keyword evidence="1" id="KW-0677">Repeat</keyword>
<comment type="caution">
    <text evidence="5">The sequence shown here is derived from an EMBL/GenBank/DDBJ whole genome shotgun (WGS) entry which is preliminary data.</text>
</comment>
<dbReference type="EMBL" id="JABMIG020000032">
    <property type="protein sequence ID" value="KAL3800460.1"/>
    <property type="molecule type" value="Genomic_DNA"/>
</dbReference>
<feature type="repeat" description="TPR" evidence="3">
    <location>
        <begin position="635"/>
        <end position="668"/>
    </location>
</feature>
<evidence type="ECO:0000256" key="1">
    <source>
        <dbReference type="ARBA" id="ARBA00022737"/>
    </source>
</evidence>
<dbReference type="PANTHER" id="PTHR45831">
    <property type="entry name" value="LD24721P"/>
    <property type="match status" value="1"/>
</dbReference>
<feature type="repeat" description="TPR" evidence="3">
    <location>
        <begin position="873"/>
        <end position="906"/>
    </location>
</feature>
<feature type="compositionally biased region" description="Polar residues" evidence="4">
    <location>
        <begin position="552"/>
        <end position="574"/>
    </location>
</feature>
<evidence type="ECO:0000313" key="5">
    <source>
        <dbReference type="EMBL" id="KAL3800460.1"/>
    </source>
</evidence>
<feature type="region of interest" description="Disordered" evidence="4">
    <location>
        <begin position="372"/>
        <end position="622"/>
    </location>
</feature>
<feature type="repeat" description="TPR" evidence="3">
    <location>
        <begin position="802"/>
        <end position="835"/>
    </location>
</feature>
<dbReference type="InterPro" id="IPR019734">
    <property type="entry name" value="TPR_rpt"/>
</dbReference>
<accession>A0ABD3QRC3</accession>
<evidence type="ECO:0000313" key="6">
    <source>
        <dbReference type="Proteomes" id="UP001516023"/>
    </source>
</evidence>
<feature type="compositionally biased region" description="Polar residues" evidence="4">
    <location>
        <begin position="593"/>
        <end position="603"/>
    </location>
</feature>
<dbReference type="PROSITE" id="PS50293">
    <property type="entry name" value="TPR_REGION"/>
    <property type="match status" value="2"/>
</dbReference>
<keyword evidence="2 3" id="KW-0802">TPR repeat</keyword>
<feature type="compositionally biased region" description="Low complexity" evidence="4">
    <location>
        <begin position="511"/>
        <end position="542"/>
    </location>
</feature>
<gene>
    <name evidence="5" type="ORF">HJC23_011697</name>
</gene>
<dbReference type="InterPro" id="IPR011990">
    <property type="entry name" value="TPR-like_helical_dom_sf"/>
</dbReference>
<dbReference type="SUPFAM" id="SSF48452">
    <property type="entry name" value="TPR-like"/>
    <property type="match status" value="2"/>
</dbReference>
<feature type="compositionally biased region" description="Polar residues" evidence="4">
    <location>
        <begin position="452"/>
        <end position="465"/>
    </location>
</feature>
<feature type="compositionally biased region" description="Basic and acidic residues" evidence="4">
    <location>
        <begin position="429"/>
        <end position="438"/>
    </location>
</feature>
<dbReference type="Gene3D" id="1.25.40.10">
    <property type="entry name" value="Tetratricopeptide repeat domain"/>
    <property type="match status" value="2"/>
</dbReference>
<dbReference type="InterPro" id="IPR047150">
    <property type="entry name" value="SGT"/>
</dbReference>
<reference evidence="5 6" key="1">
    <citation type="journal article" date="2020" name="G3 (Bethesda)">
        <title>Improved Reference Genome for Cyclotella cryptica CCMP332, a Model for Cell Wall Morphogenesis, Salinity Adaptation, and Lipid Production in Diatoms (Bacillariophyta).</title>
        <authorList>
            <person name="Roberts W.R."/>
            <person name="Downey K.M."/>
            <person name="Ruck E.C."/>
            <person name="Traller J.C."/>
            <person name="Alverson A.J."/>
        </authorList>
    </citation>
    <scope>NUCLEOTIDE SEQUENCE [LARGE SCALE GENOMIC DNA]</scope>
    <source>
        <strain evidence="5 6">CCMP332</strain>
    </source>
</reference>
<dbReference type="Pfam" id="PF07719">
    <property type="entry name" value="TPR_2"/>
    <property type="match status" value="1"/>
</dbReference>
<protein>
    <submittedName>
        <fullName evidence="5">Uncharacterized protein</fullName>
    </submittedName>
</protein>
<feature type="region of interest" description="Disordered" evidence="4">
    <location>
        <begin position="304"/>
        <end position="332"/>
    </location>
</feature>
<dbReference type="InterPro" id="IPR013105">
    <property type="entry name" value="TPR_2"/>
</dbReference>
<feature type="compositionally biased region" description="Basic and acidic residues" evidence="4">
    <location>
        <begin position="607"/>
        <end position="622"/>
    </location>
</feature>
<keyword evidence="6" id="KW-1185">Reference proteome</keyword>
<dbReference type="AlphaFoldDB" id="A0ABD3QRC3"/>
<feature type="compositionally biased region" description="Low complexity" evidence="4">
    <location>
        <begin position="466"/>
        <end position="479"/>
    </location>
</feature>
<name>A0ABD3QRC3_9STRA</name>